<dbReference type="InterPro" id="IPR006094">
    <property type="entry name" value="Oxid_FAD_bind_N"/>
</dbReference>
<keyword evidence="4" id="KW-0560">Oxidoreductase</keyword>
<dbReference type="EC" id="1.1.3.15" evidence="4"/>
<evidence type="ECO:0000313" key="4">
    <source>
        <dbReference type="EMBL" id="OLP06954.1"/>
    </source>
</evidence>
<dbReference type="SUPFAM" id="SSF56176">
    <property type="entry name" value="FAD-binding/transporter-associated domain-like"/>
    <property type="match status" value="1"/>
</dbReference>
<reference evidence="4 5" key="1">
    <citation type="submission" date="2017-01" db="EMBL/GenBank/DDBJ databases">
        <title>Genome sequence of Rhodoferax antarcticus ANT.BR, a psychrophilic purple nonsulfur bacterium from an Antarctic microbial mat.</title>
        <authorList>
            <person name="Baker J."/>
            <person name="Riester C."/>
            <person name="Skinner B."/>
            <person name="Newell A."/>
            <person name="Swingley W."/>
            <person name="Madigan M."/>
            <person name="Jung D."/>
            <person name="Asao M."/>
            <person name="Chen M."/>
            <person name="Loughlin P."/>
            <person name="Pan H."/>
            <person name="Lin S."/>
            <person name="Li N."/>
            <person name="Shaw J."/>
            <person name="Prado M."/>
            <person name="Sherman C."/>
            <person name="Li X."/>
            <person name="Tang J."/>
            <person name="Blankenship R."/>
            <person name="Zhao T."/>
            <person name="Touchman J."/>
            <person name="Sattley M."/>
        </authorList>
    </citation>
    <scope>NUCLEOTIDE SEQUENCE [LARGE SCALE GENOMIC DNA]</scope>
    <source>
        <strain evidence="4 5">ANT.BR</strain>
    </source>
</reference>
<evidence type="ECO:0000256" key="2">
    <source>
        <dbReference type="ARBA" id="ARBA00022827"/>
    </source>
</evidence>
<sequence length="375" mass="40158">MTDTLQALIDAVRDAIAAKRPLRIRGHGSKDFYGGSLQGTVLDTTAHSGIVSYEPTELVITARAGTPLAELEAALAEKGQCLAFEPPRFGGRGTVGGMVAAGLSGPSRASVGGVRDYVLGMQLINGRAEHLTFGGQVMKNVAGYDVTRLTVGSLGILGVLTEVSLKVMPVMPAEATLVFEIDHGQALDQLNAWGAQPLPLNASRWAQGDAPPGESGQLYVRLRGAAAAVNAAISKMTQDLPGELVDNAQAGPDWSAWRDQTLAFFNAADHPDEALWRLSLPQTGPALNLPWPQLMEWHGGLRWVWAPESELQRLRDLTQAAEGFTTLFRAASASTIRVTGHFEPLEKPNNQIHVRLKAEFDPAHIFNPGRLVSSL</sequence>
<accession>A0A1Q8YFX8</accession>
<keyword evidence="2" id="KW-0274">FAD</keyword>
<dbReference type="AlphaFoldDB" id="A0A1Q8YFX8"/>
<dbReference type="InterPro" id="IPR036318">
    <property type="entry name" value="FAD-bd_PCMH-like_sf"/>
</dbReference>
<gene>
    <name evidence="4" type="primary">glcE</name>
    <name evidence="4" type="ORF">BLL52_1700</name>
</gene>
<dbReference type="Proteomes" id="UP000185911">
    <property type="component" value="Unassembled WGS sequence"/>
</dbReference>
<keyword evidence="5" id="KW-1185">Reference proteome</keyword>
<dbReference type="PROSITE" id="PS51387">
    <property type="entry name" value="FAD_PCMH"/>
    <property type="match status" value="1"/>
</dbReference>
<dbReference type="PANTHER" id="PTHR11748:SF103">
    <property type="entry name" value="GLYCOLATE OXIDASE SUBUNIT GLCE"/>
    <property type="match status" value="1"/>
</dbReference>
<keyword evidence="1" id="KW-0285">Flavoprotein</keyword>
<dbReference type="RefSeq" id="WP_075586102.1">
    <property type="nucleotide sequence ID" value="NZ_MSYM01000011.1"/>
</dbReference>
<dbReference type="Gene3D" id="3.30.465.10">
    <property type="match status" value="1"/>
</dbReference>
<feature type="domain" description="FAD-binding PCMH-type" evidence="3">
    <location>
        <begin position="1"/>
        <end position="170"/>
    </location>
</feature>
<proteinExistence type="predicted"/>
<dbReference type="InterPro" id="IPR016166">
    <property type="entry name" value="FAD-bd_PCMH"/>
</dbReference>
<dbReference type="EMBL" id="MSYM01000011">
    <property type="protein sequence ID" value="OLP06954.1"/>
    <property type="molecule type" value="Genomic_DNA"/>
</dbReference>
<dbReference type="GO" id="GO:0003973">
    <property type="term" value="F:(S)-2-hydroxy-acid oxidase activity"/>
    <property type="evidence" value="ECO:0007669"/>
    <property type="project" value="UniProtKB-EC"/>
</dbReference>
<dbReference type="PANTHER" id="PTHR11748">
    <property type="entry name" value="D-LACTATE DEHYDROGENASE"/>
    <property type="match status" value="1"/>
</dbReference>
<organism evidence="4 5">
    <name type="scientific">Rhodoferax antarcticus ANT.BR</name>
    <dbReference type="NCBI Taxonomy" id="1111071"/>
    <lineage>
        <taxon>Bacteria</taxon>
        <taxon>Pseudomonadati</taxon>
        <taxon>Pseudomonadota</taxon>
        <taxon>Betaproteobacteria</taxon>
        <taxon>Burkholderiales</taxon>
        <taxon>Comamonadaceae</taxon>
        <taxon>Rhodoferax</taxon>
    </lineage>
</organism>
<evidence type="ECO:0000256" key="1">
    <source>
        <dbReference type="ARBA" id="ARBA00022630"/>
    </source>
</evidence>
<dbReference type="STRING" id="81479.RA876_02940"/>
<evidence type="ECO:0000259" key="3">
    <source>
        <dbReference type="PROSITE" id="PS51387"/>
    </source>
</evidence>
<comment type="caution">
    <text evidence="4">The sequence shown here is derived from an EMBL/GenBank/DDBJ whole genome shotgun (WGS) entry which is preliminary data.</text>
</comment>
<dbReference type="InterPro" id="IPR016164">
    <property type="entry name" value="FAD-linked_Oxase-like_C"/>
</dbReference>
<dbReference type="NCBIfam" id="NF008439">
    <property type="entry name" value="PRK11282.1"/>
    <property type="match status" value="1"/>
</dbReference>
<dbReference type="InterPro" id="IPR016169">
    <property type="entry name" value="FAD-bd_PCMH_sub2"/>
</dbReference>
<dbReference type="Pfam" id="PF01565">
    <property type="entry name" value="FAD_binding_4"/>
    <property type="match status" value="1"/>
</dbReference>
<dbReference type="SUPFAM" id="SSF55103">
    <property type="entry name" value="FAD-linked oxidases, C-terminal domain"/>
    <property type="match status" value="1"/>
</dbReference>
<name>A0A1Q8YFX8_9BURK</name>
<dbReference type="GO" id="GO:0071949">
    <property type="term" value="F:FAD binding"/>
    <property type="evidence" value="ECO:0007669"/>
    <property type="project" value="InterPro"/>
</dbReference>
<evidence type="ECO:0000313" key="5">
    <source>
        <dbReference type="Proteomes" id="UP000185911"/>
    </source>
</evidence>
<protein>
    <submittedName>
        <fullName evidence="4">Glycolate oxidase, putative FAD-binding subunit</fullName>
        <ecNumber evidence="4">1.1.3.15</ecNumber>
    </submittedName>
</protein>